<comment type="similarity">
    <text evidence="2">Belongs to the cation transport ATPase (P-type) (TC 3.A.3) family. Type IB subfamily.</text>
</comment>
<comment type="subcellular location">
    <subcellularLocation>
        <location evidence="1">Membrane</location>
    </subcellularLocation>
</comment>
<feature type="region of interest" description="Disordered" evidence="6">
    <location>
        <begin position="62"/>
        <end position="99"/>
    </location>
</feature>
<dbReference type="PANTHER" id="PTHR48085">
    <property type="entry name" value="CADMIUM/ZINC-TRANSPORTING ATPASE HMA2-RELATED"/>
    <property type="match status" value="1"/>
</dbReference>
<dbReference type="InterPro" id="IPR023299">
    <property type="entry name" value="ATPase_P-typ_cyto_dom_N"/>
</dbReference>
<evidence type="ECO:0000256" key="5">
    <source>
        <dbReference type="ARBA" id="ARBA00023136"/>
    </source>
</evidence>
<dbReference type="Proteomes" id="UP000249922">
    <property type="component" value="Chromosome"/>
</dbReference>
<evidence type="ECO:0000256" key="3">
    <source>
        <dbReference type="ARBA" id="ARBA00022692"/>
    </source>
</evidence>
<evidence type="ECO:0000313" key="7">
    <source>
        <dbReference type="EMBL" id="AWX94447.1"/>
    </source>
</evidence>
<protein>
    <submittedName>
        <fullName evidence="7">Uncharacterized protein</fullName>
    </submittedName>
</protein>
<accession>A0ABN5MCS1</accession>
<dbReference type="InterPro" id="IPR051014">
    <property type="entry name" value="Cation_Transport_ATPase_IB"/>
</dbReference>
<dbReference type="EMBL" id="CP030239">
    <property type="protein sequence ID" value="AWX94447.1"/>
    <property type="molecule type" value="Genomic_DNA"/>
</dbReference>
<proteinExistence type="inferred from homology"/>
<dbReference type="Gene3D" id="3.40.50.1000">
    <property type="entry name" value="HAD superfamily/HAD-like"/>
    <property type="match status" value="1"/>
</dbReference>
<keyword evidence="8" id="KW-1185">Reference proteome</keyword>
<name>A0ABN5MCS1_9RHOB</name>
<keyword evidence="4" id="KW-1133">Transmembrane helix</keyword>
<keyword evidence="5" id="KW-0472">Membrane</keyword>
<evidence type="ECO:0000256" key="2">
    <source>
        <dbReference type="ARBA" id="ARBA00006024"/>
    </source>
</evidence>
<dbReference type="Gene3D" id="3.40.1110.10">
    <property type="entry name" value="Calcium-transporting ATPase, cytoplasmic domain N"/>
    <property type="match status" value="1"/>
</dbReference>
<evidence type="ECO:0000256" key="4">
    <source>
        <dbReference type="ARBA" id="ARBA00022989"/>
    </source>
</evidence>
<reference evidence="7 8" key="1">
    <citation type="submission" date="2018-06" db="EMBL/GenBank/DDBJ databases">
        <title>Complete genome sequence of Paracoccus mutanolyticus strain RSP-02 isolated from cellulosic waste.</title>
        <authorList>
            <person name="Amrutha R.N."/>
            <person name="Shrivastav A."/>
            <person name="Buddana S.K."/>
            <person name="Deshpande U."/>
            <person name="Prakasham R.S."/>
        </authorList>
    </citation>
    <scope>NUCLEOTIDE SEQUENCE [LARGE SCALE GENOMIC DNA]</scope>
    <source>
        <strain evidence="7 8">RSP-02</strain>
    </source>
</reference>
<dbReference type="PANTHER" id="PTHR48085:SF5">
    <property type="entry name" value="CADMIUM_ZINC-TRANSPORTING ATPASE HMA4-RELATED"/>
    <property type="match status" value="1"/>
</dbReference>
<evidence type="ECO:0000313" key="8">
    <source>
        <dbReference type="Proteomes" id="UP000249922"/>
    </source>
</evidence>
<gene>
    <name evidence="7" type="ORF">DPM13_09575</name>
</gene>
<dbReference type="Pfam" id="PF00702">
    <property type="entry name" value="Hydrolase"/>
    <property type="match status" value="1"/>
</dbReference>
<dbReference type="InterPro" id="IPR018303">
    <property type="entry name" value="ATPase_P-typ_P_site"/>
</dbReference>
<keyword evidence="3" id="KW-0812">Transmembrane</keyword>
<dbReference type="SUPFAM" id="SSF81660">
    <property type="entry name" value="Metal cation-transporting ATPase, ATP-binding domain N"/>
    <property type="match status" value="1"/>
</dbReference>
<evidence type="ECO:0000256" key="1">
    <source>
        <dbReference type="ARBA" id="ARBA00004370"/>
    </source>
</evidence>
<feature type="compositionally biased region" description="Basic and acidic residues" evidence="6">
    <location>
        <begin position="80"/>
        <end position="89"/>
    </location>
</feature>
<dbReference type="PROSITE" id="PS00154">
    <property type="entry name" value="ATPASE_E1_E2"/>
    <property type="match status" value="1"/>
</dbReference>
<sequence>MLMKGGAVIEAAANVSRVAFDKTGTLTHGRPVVTDVVTFGATTEAELLAVAAGVETGSSHPLAAPAWQGGQADPYAMPSRDAKFTEGQRRRLQRRVSPRQGQLAALRWKCGKNP</sequence>
<dbReference type="InterPro" id="IPR023214">
    <property type="entry name" value="HAD_sf"/>
</dbReference>
<organism evidence="7 8">
    <name type="scientific">Paracoccus mutanolyticus</name>
    <dbReference type="NCBI Taxonomy" id="1499308"/>
    <lineage>
        <taxon>Bacteria</taxon>
        <taxon>Pseudomonadati</taxon>
        <taxon>Pseudomonadota</taxon>
        <taxon>Alphaproteobacteria</taxon>
        <taxon>Rhodobacterales</taxon>
        <taxon>Paracoccaceae</taxon>
        <taxon>Paracoccus</taxon>
    </lineage>
</organism>
<dbReference type="RefSeq" id="WP_112888742.1">
    <property type="nucleotide sequence ID" value="NZ_CP030239.1"/>
</dbReference>
<evidence type="ECO:0000256" key="6">
    <source>
        <dbReference type="SAM" id="MobiDB-lite"/>
    </source>
</evidence>